<feature type="compositionally biased region" description="Basic and acidic residues" evidence="1">
    <location>
        <begin position="1"/>
        <end position="18"/>
    </location>
</feature>
<feature type="non-terminal residue" evidence="2">
    <location>
        <position position="1"/>
    </location>
</feature>
<accession>A0A0L0EXT4</accession>
<feature type="region of interest" description="Disordered" evidence="1">
    <location>
        <begin position="1"/>
        <end position="94"/>
    </location>
</feature>
<keyword evidence="3" id="KW-1185">Reference proteome</keyword>
<dbReference type="RefSeq" id="XP_014143163.1">
    <property type="nucleotide sequence ID" value="XM_014287688.1"/>
</dbReference>
<evidence type="ECO:0000256" key="1">
    <source>
        <dbReference type="SAM" id="MobiDB-lite"/>
    </source>
</evidence>
<evidence type="ECO:0000313" key="2">
    <source>
        <dbReference type="EMBL" id="KNC69261.1"/>
    </source>
</evidence>
<sequence length="114" mass="12663">IDKSQPHKTEDDYLRHLSSDSNTSSAGRDNSDQQYTHTNAHAHTHKHAHAHKHAHKHTPKQTSSGSTVSSRNTPVGGKFGRRSMKKSHKNENGMHVLSHVASVIVLLRAITHNE</sequence>
<dbReference type="Proteomes" id="UP000054560">
    <property type="component" value="Unassembled WGS sequence"/>
</dbReference>
<dbReference type="EMBL" id="KQ256310">
    <property type="protein sequence ID" value="KNC69261.1"/>
    <property type="molecule type" value="Genomic_DNA"/>
</dbReference>
<feature type="compositionally biased region" description="Polar residues" evidence="1">
    <location>
        <begin position="19"/>
        <end position="35"/>
    </location>
</feature>
<name>A0A0L0EXT4_9EUKA</name>
<dbReference type="AlphaFoldDB" id="A0A0L0EXT4"/>
<protein>
    <submittedName>
        <fullName evidence="2">Uncharacterized protein</fullName>
    </submittedName>
</protein>
<gene>
    <name evidence="2" type="ORF">SARC_18234</name>
</gene>
<proteinExistence type="predicted"/>
<feature type="compositionally biased region" description="Basic residues" evidence="1">
    <location>
        <begin position="40"/>
        <end position="59"/>
    </location>
</feature>
<evidence type="ECO:0000313" key="3">
    <source>
        <dbReference type="Proteomes" id="UP000054560"/>
    </source>
</evidence>
<feature type="compositionally biased region" description="Polar residues" evidence="1">
    <location>
        <begin position="60"/>
        <end position="73"/>
    </location>
</feature>
<organism evidence="2 3">
    <name type="scientific">Sphaeroforma arctica JP610</name>
    <dbReference type="NCBI Taxonomy" id="667725"/>
    <lineage>
        <taxon>Eukaryota</taxon>
        <taxon>Ichthyosporea</taxon>
        <taxon>Ichthyophonida</taxon>
        <taxon>Sphaeroforma</taxon>
    </lineage>
</organism>
<feature type="compositionally biased region" description="Basic residues" evidence="1">
    <location>
        <begin position="79"/>
        <end position="88"/>
    </location>
</feature>
<dbReference type="GeneID" id="25918738"/>
<reference evidence="2 3" key="1">
    <citation type="submission" date="2011-02" db="EMBL/GenBank/DDBJ databases">
        <title>The Genome Sequence of Sphaeroforma arctica JP610.</title>
        <authorList>
            <consortium name="The Broad Institute Genome Sequencing Platform"/>
            <person name="Russ C."/>
            <person name="Cuomo C."/>
            <person name="Young S.K."/>
            <person name="Zeng Q."/>
            <person name="Gargeya S."/>
            <person name="Alvarado L."/>
            <person name="Berlin A."/>
            <person name="Chapman S.B."/>
            <person name="Chen Z."/>
            <person name="Freedman E."/>
            <person name="Gellesch M."/>
            <person name="Goldberg J."/>
            <person name="Griggs A."/>
            <person name="Gujja S."/>
            <person name="Heilman E."/>
            <person name="Heiman D."/>
            <person name="Howarth C."/>
            <person name="Mehta T."/>
            <person name="Neiman D."/>
            <person name="Pearson M."/>
            <person name="Roberts A."/>
            <person name="Saif S."/>
            <person name="Shea T."/>
            <person name="Shenoy N."/>
            <person name="Sisk P."/>
            <person name="Stolte C."/>
            <person name="Sykes S."/>
            <person name="White J."/>
            <person name="Yandava C."/>
            <person name="Burger G."/>
            <person name="Gray M.W."/>
            <person name="Holland P.W.H."/>
            <person name="King N."/>
            <person name="Lang F.B.F."/>
            <person name="Roger A.J."/>
            <person name="Ruiz-Trillo I."/>
            <person name="Haas B."/>
            <person name="Nusbaum C."/>
            <person name="Birren B."/>
        </authorList>
    </citation>
    <scope>NUCLEOTIDE SEQUENCE [LARGE SCALE GENOMIC DNA]</scope>
    <source>
        <strain evidence="2 3">JP610</strain>
    </source>
</reference>